<dbReference type="RefSeq" id="WP_094200213.1">
    <property type="nucleotide sequence ID" value="NZ_NBIM01000001.1"/>
</dbReference>
<organism evidence="8 9">
    <name type="scientific">Oceanimonas doudoroffii</name>
    <dbReference type="NCBI Taxonomy" id="84158"/>
    <lineage>
        <taxon>Bacteria</taxon>
        <taxon>Pseudomonadati</taxon>
        <taxon>Pseudomonadota</taxon>
        <taxon>Gammaproteobacteria</taxon>
        <taxon>Aeromonadales</taxon>
        <taxon>Aeromonadaceae</taxon>
        <taxon>Oceanimonas</taxon>
    </lineage>
</organism>
<feature type="transmembrane region" description="Helical" evidence="7">
    <location>
        <begin position="297"/>
        <end position="315"/>
    </location>
</feature>
<keyword evidence="3" id="KW-1003">Cell membrane</keyword>
<sequence>MDLALFYYLLLGFAVLMYVVLDGFDLGLGILYPWFRSEGERDHMMRSISHVWDGNETWLVFGGVVLFAAFPAAYAGILATLYTPIIIMLIGLIFRGVAFEYRFKSHRSKPWWDKSFWLGSTVATFCQGAILGAVVQGVDAAPGELGALDWLSPFSLFTGFALMVAYSLLACCYLVLKSRDPVLTRAAHLGRRLVLAIMVILLALSLWMVLDNEQVSARWFDGLNFIWLSPLPLLSMVLGFLLYRDLDGEPHETRPFWLACGLFLLGFGGLVVSLFPYLIPHQLTLWQASAPDTSLKFLLPGILIFLPLICAYTLWGYRIFSGKVEDFEEGY</sequence>
<dbReference type="Pfam" id="PF02322">
    <property type="entry name" value="Cyt_bd_oxida_II"/>
    <property type="match status" value="1"/>
</dbReference>
<dbReference type="AlphaFoldDB" id="A0A233RJ77"/>
<dbReference type="EMBL" id="NBIM01000001">
    <property type="protein sequence ID" value="OXY83439.1"/>
    <property type="molecule type" value="Genomic_DNA"/>
</dbReference>
<evidence type="ECO:0000256" key="2">
    <source>
        <dbReference type="ARBA" id="ARBA00007543"/>
    </source>
</evidence>
<feature type="transmembrane region" description="Helical" evidence="7">
    <location>
        <begin position="255"/>
        <end position="277"/>
    </location>
</feature>
<comment type="caution">
    <text evidence="8">The sequence shown here is derived from an EMBL/GenBank/DDBJ whole genome shotgun (WGS) entry which is preliminary data.</text>
</comment>
<keyword evidence="9" id="KW-1185">Reference proteome</keyword>
<dbReference type="GO" id="GO:0005886">
    <property type="term" value="C:plasma membrane"/>
    <property type="evidence" value="ECO:0007669"/>
    <property type="project" value="UniProtKB-SubCell"/>
</dbReference>
<evidence type="ECO:0000256" key="4">
    <source>
        <dbReference type="ARBA" id="ARBA00022692"/>
    </source>
</evidence>
<evidence type="ECO:0000256" key="3">
    <source>
        <dbReference type="ARBA" id="ARBA00022475"/>
    </source>
</evidence>
<dbReference type="GO" id="GO:0016682">
    <property type="term" value="F:oxidoreductase activity, acting on diphenols and related substances as donors, oxygen as acceptor"/>
    <property type="evidence" value="ECO:0007669"/>
    <property type="project" value="TreeGrafter"/>
</dbReference>
<protein>
    <submittedName>
        <fullName evidence="8">Ubiquinol oxidase subunit II</fullName>
    </submittedName>
</protein>
<dbReference type="PANTHER" id="PTHR43141">
    <property type="entry name" value="CYTOCHROME BD2 SUBUNIT II"/>
    <property type="match status" value="1"/>
</dbReference>
<evidence type="ECO:0000256" key="1">
    <source>
        <dbReference type="ARBA" id="ARBA00004651"/>
    </source>
</evidence>
<evidence type="ECO:0000256" key="5">
    <source>
        <dbReference type="ARBA" id="ARBA00022989"/>
    </source>
</evidence>
<feature type="transmembrane region" description="Helical" evidence="7">
    <location>
        <begin position="81"/>
        <end position="103"/>
    </location>
</feature>
<dbReference type="GO" id="GO:0009055">
    <property type="term" value="F:electron transfer activity"/>
    <property type="evidence" value="ECO:0007669"/>
    <property type="project" value="TreeGrafter"/>
</dbReference>
<keyword evidence="4 7" id="KW-0812">Transmembrane</keyword>
<dbReference type="InterPro" id="IPR003317">
    <property type="entry name" value="Cyt-d_oxidase_su2"/>
</dbReference>
<dbReference type="PANTHER" id="PTHR43141:SF4">
    <property type="entry name" value="CYTOCHROME BD2 SUBUNIT II"/>
    <property type="match status" value="1"/>
</dbReference>
<feature type="transmembrane region" description="Helical" evidence="7">
    <location>
        <begin position="6"/>
        <end position="35"/>
    </location>
</feature>
<dbReference type="OrthoDB" id="9776710at2"/>
<keyword evidence="6 7" id="KW-0472">Membrane</keyword>
<evidence type="ECO:0000256" key="7">
    <source>
        <dbReference type="SAM" id="Phobius"/>
    </source>
</evidence>
<reference evidence="8 9" key="1">
    <citation type="submission" date="2017-08" db="EMBL/GenBank/DDBJ databases">
        <title>A Genome Sequence of Oceanimonas doudoroffii ATCC 27123T.</title>
        <authorList>
            <person name="Brennan M.A."/>
            <person name="Maclea K.S."/>
            <person name="Mcclelland W.D."/>
            <person name="Trachtenberg A.M."/>
        </authorList>
    </citation>
    <scope>NUCLEOTIDE SEQUENCE [LARGE SCALE GENOMIC DNA]</scope>
    <source>
        <strain evidence="8 9">ATCC 27123</strain>
    </source>
</reference>
<accession>A0A233RJ77</accession>
<feature type="transmembrane region" description="Helical" evidence="7">
    <location>
        <begin position="154"/>
        <end position="176"/>
    </location>
</feature>
<proteinExistence type="inferred from homology"/>
<evidence type="ECO:0000313" key="9">
    <source>
        <dbReference type="Proteomes" id="UP000242757"/>
    </source>
</evidence>
<comment type="subcellular location">
    <subcellularLocation>
        <location evidence="1">Cell membrane</location>
        <topology evidence="1">Multi-pass membrane protein</topology>
    </subcellularLocation>
</comment>
<feature type="transmembrane region" description="Helical" evidence="7">
    <location>
        <begin position="115"/>
        <end position="134"/>
    </location>
</feature>
<dbReference type="Proteomes" id="UP000242757">
    <property type="component" value="Unassembled WGS sequence"/>
</dbReference>
<feature type="transmembrane region" description="Helical" evidence="7">
    <location>
        <begin position="222"/>
        <end position="243"/>
    </location>
</feature>
<evidence type="ECO:0000313" key="8">
    <source>
        <dbReference type="EMBL" id="OXY83439.1"/>
    </source>
</evidence>
<gene>
    <name evidence="8" type="ORF">B6S08_08120</name>
</gene>
<feature type="transmembrane region" description="Helical" evidence="7">
    <location>
        <begin position="192"/>
        <end position="210"/>
    </location>
</feature>
<evidence type="ECO:0000256" key="6">
    <source>
        <dbReference type="ARBA" id="ARBA00023136"/>
    </source>
</evidence>
<dbReference type="GO" id="GO:0070069">
    <property type="term" value="C:cytochrome complex"/>
    <property type="evidence" value="ECO:0007669"/>
    <property type="project" value="TreeGrafter"/>
</dbReference>
<name>A0A233RJ77_9GAMM</name>
<dbReference type="GO" id="GO:0019646">
    <property type="term" value="P:aerobic electron transport chain"/>
    <property type="evidence" value="ECO:0007669"/>
    <property type="project" value="TreeGrafter"/>
</dbReference>
<comment type="similarity">
    <text evidence="2">Belongs to the cytochrome ubiquinol oxidase subunit 2 family.</text>
</comment>
<keyword evidence="5 7" id="KW-1133">Transmembrane helix</keyword>